<accession>A0A6L6QF76</accession>
<keyword evidence="4" id="KW-1185">Reference proteome</keyword>
<evidence type="ECO:0000256" key="2">
    <source>
        <dbReference type="SAM" id="Phobius"/>
    </source>
</evidence>
<reference evidence="3 4" key="1">
    <citation type="submission" date="2019-11" db="EMBL/GenBank/DDBJ databases">
        <title>Type strains purchased from KCTC, JCM and DSMZ.</title>
        <authorList>
            <person name="Lu H."/>
        </authorList>
    </citation>
    <scope>NUCLEOTIDE SEQUENCE [LARGE SCALE GENOMIC DNA]</scope>
    <source>
        <strain evidence="3 4">JCM 31587</strain>
    </source>
</reference>
<evidence type="ECO:0000256" key="1">
    <source>
        <dbReference type="SAM" id="MobiDB-lite"/>
    </source>
</evidence>
<dbReference type="AlphaFoldDB" id="A0A6L6QF76"/>
<gene>
    <name evidence="3" type="ORF">GM658_06830</name>
</gene>
<dbReference type="EMBL" id="WNKX01000004">
    <property type="protein sequence ID" value="MTW10316.1"/>
    <property type="molecule type" value="Genomic_DNA"/>
</dbReference>
<evidence type="ECO:0000313" key="3">
    <source>
        <dbReference type="EMBL" id="MTW10316.1"/>
    </source>
</evidence>
<organism evidence="3 4">
    <name type="scientific">Massilia eburnea</name>
    <dbReference type="NCBI Taxonomy" id="1776165"/>
    <lineage>
        <taxon>Bacteria</taxon>
        <taxon>Pseudomonadati</taxon>
        <taxon>Pseudomonadota</taxon>
        <taxon>Betaproteobacteria</taxon>
        <taxon>Burkholderiales</taxon>
        <taxon>Oxalobacteraceae</taxon>
        <taxon>Telluria group</taxon>
        <taxon>Massilia</taxon>
    </lineage>
</organism>
<dbReference type="Proteomes" id="UP000472320">
    <property type="component" value="Unassembled WGS sequence"/>
</dbReference>
<evidence type="ECO:0000313" key="4">
    <source>
        <dbReference type="Proteomes" id="UP000472320"/>
    </source>
</evidence>
<name>A0A6L6QF76_9BURK</name>
<feature type="region of interest" description="Disordered" evidence="1">
    <location>
        <begin position="94"/>
        <end position="124"/>
    </location>
</feature>
<feature type="transmembrane region" description="Helical" evidence="2">
    <location>
        <begin position="6"/>
        <end position="29"/>
    </location>
</feature>
<keyword evidence="2" id="KW-0472">Membrane</keyword>
<proteinExistence type="predicted"/>
<keyword evidence="2" id="KW-1133">Transmembrane helix</keyword>
<sequence>MKKYQSGISLIAVAVVMGVLGAAAAFALISMRHERNLFAEGLEKVGAKAAAVAAPVVSQVAPPAPMRKCVIHGKTVISNAECGDQGKVIEIHDTKGFEAPKAPPKPAPETQPTASERAIQQATR</sequence>
<keyword evidence="2" id="KW-0812">Transmembrane</keyword>
<comment type="caution">
    <text evidence="3">The sequence shown here is derived from an EMBL/GenBank/DDBJ whole genome shotgun (WGS) entry which is preliminary data.</text>
</comment>
<protein>
    <submittedName>
        <fullName evidence="3">DUF4124 domain-containing protein</fullName>
    </submittedName>
</protein>